<dbReference type="GeneID" id="59294667"/>
<organism evidence="2 3">
    <name type="scientific">Letharia columbiana</name>
    <dbReference type="NCBI Taxonomy" id="112416"/>
    <lineage>
        <taxon>Eukaryota</taxon>
        <taxon>Fungi</taxon>
        <taxon>Dikarya</taxon>
        <taxon>Ascomycota</taxon>
        <taxon>Pezizomycotina</taxon>
        <taxon>Lecanoromycetes</taxon>
        <taxon>OSLEUM clade</taxon>
        <taxon>Lecanoromycetidae</taxon>
        <taxon>Lecanorales</taxon>
        <taxon>Lecanorineae</taxon>
        <taxon>Parmeliaceae</taxon>
        <taxon>Letharia</taxon>
    </lineage>
</organism>
<evidence type="ECO:0000256" key="1">
    <source>
        <dbReference type="SAM" id="MobiDB-lite"/>
    </source>
</evidence>
<accession>A0A8H6CJU9</accession>
<reference evidence="2 3" key="1">
    <citation type="journal article" date="2020" name="Genomics">
        <title>Complete, high-quality genomes from long-read metagenomic sequencing of two wolf lichen thalli reveals enigmatic genome architecture.</title>
        <authorList>
            <person name="McKenzie S.K."/>
            <person name="Walston R.F."/>
            <person name="Allen J.L."/>
        </authorList>
    </citation>
    <scope>NUCLEOTIDE SEQUENCE [LARGE SCALE GENOMIC DNA]</scope>
    <source>
        <strain evidence="2">WasteWater2</strain>
    </source>
</reference>
<keyword evidence="3" id="KW-1185">Reference proteome</keyword>
<dbReference type="RefSeq" id="XP_037158244.1">
    <property type="nucleotide sequence ID" value="XM_037314864.1"/>
</dbReference>
<dbReference type="OrthoDB" id="62952at2759"/>
<proteinExistence type="predicted"/>
<evidence type="ECO:0000313" key="3">
    <source>
        <dbReference type="Proteomes" id="UP000578531"/>
    </source>
</evidence>
<feature type="compositionally biased region" description="Polar residues" evidence="1">
    <location>
        <begin position="51"/>
        <end position="61"/>
    </location>
</feature>
<protein>
    <submittedName>
        <fullName evidence="2">Uncharacterized protein</fullName>
    </submittedName>
</protein>
<dbReference type="EMBL" id="JACCJC010000120">
    <property type="protein sequence ID" value="KAF6224546.1"/>
    <property type="molecule type" value="Genomic_DNA"/>
</dbReference>
<feature type="region of interest" description="Disordered" evidence="1">
    <location>
        <begin position="46"/>
        <end position="65"/>
    </location>
</feature>
<name>A0A8H6CJU9_9LECA</name>
<gene>
    <name evidence="2" type="ORF">HO173_013035</name>
</gene>
<comment type="caution">
    <text evidence="2">The sequence shown here is derived from an EMBL/GenBank/DDBJ whole genome shotgun (WGS) entry which is preliminary data.</text>
</comment>
<dbReference type="Proteomes" id="UP000578531">
    <property type="component" value="Unassembled WGS sequence"/>
</dbReference>
<sequence length="282" mass="32845">MYSKMSAFEKLPREVRDLIYEHCLLYHGEIIPFPTSHDYEKEEIKGGSKVSDCTASSSQQPPVRKDGRDAFLGYPHVKREAFQTEDKPCVALLGVNSAIRDEVACILFGENVWRLSPRPYAQDDKYRLWETYARYFRQVVTSFDARDIDETQLLDISMQSMERVDEDEDSDHFDQAGTANIHQEQLSLLKDPFIAKRNILRQMDLKSLSFDFANLFCPSWCCRREALQICVESLGPSGPWYRPEREQGRDLETKLRTDVKVLGLKNDKEKKLFWKTWGLKVD</sequence>
<evidence type="ECO:0000313" key="2">
    <source>
        <dbReference type="EMBL" id="KAF6224546.1"/>
    </source>
</evidence>
<dbReference type="AlphaFoldDB" id="A0A8H6CJU9"/>